<dbReference type="EMBL" id="CP077107">
    <property type="protein sequence ID" value="QXO94126.1"/>
    <property type="molecule type" value="Genomic_DNA"/>
</dbReference>
<dbReference type="OrthoDB" id="114983at2157"/>
<evidence type="ECO:0000313" key="2">
    <source>
        <dbReference type="Proteomes" id="UP000694228"/>
    </source>
</evidence>
<name>A0A8F5VJF9_METHU</name>
<dbReference type="Proteomes" id="UP000694228">
    <property type="component" value="Chromosome"/>
</dbReference>
<reference evidence="1 2" key="1">
    <citation type="submission" date="2021-06" db="EMBL/GenBank/DDBJ databases">
        <title>Complete genome sequence of the secondary alcohol utilizing methanogen Methanospirillum hungatei strain GP1.</title>
        <authorList>
            <person name="Day L.A."/>
            <person name="Costa K.C."/>
        </authorList>
    </citation>
    <scope>NUCLEOTIDE SEQUENCE [LARGE SCALE GENOMIC DNA]</scope>
    <source>
        <strain evidence="1 2">GP1</strain>
    </source>
</reference>
<protein>
    <submittedName>
        <fullName evidence="1">Uncharacterized protein</fullName>
    </submittedName>
</protein>
<gene>
    <name evidence="1" type="ORF">KSK55_12415</name>
</gene>
<sequence>MVKVNELYEIALYPSEWNAVVKEFQINQNKGEATKIERIIGGNRVTCEVMGYSWNGAKKPDVPLKQKIKVQITGIIKEQENREKTAS</sequence>
<proteinExistence type="predicted"/>
<accession>A0A8F5VJF9</accession>
<dbReference type="AlphaFoldDB" id="A0A8F5VJF9"/>
<organism evidence="1 2">
    <name type="scientific">Methanospirillum hungatei</name>
    <dbReference type="NCBI Taxonomy" id="2203"/>
    <lineage>
        <taxon>Archaea</taxon>
        <taxon>Methanobacteriati</taxon>
        <taxon>Methanobacteriota</taxon>
        <taxon>Stenosarchaea group</taxon>
        <taxon>Methanomicrobia</taxon>
        <taxon>Methanomicrobiales</taxon>
        <taxon>Methanospirillaceae</taxon>
        <taxon>Methanospirillum</taxon>
    </lineage>
</organism>
<evidence type="ECO:0000313" key="1">
    <source>
        <dbReference type="EMBL" id="QXO94126.1"/>
    </source>
</evidence>